<accession>A0A383U0M6</accession>
<evidence type="ECO:0000256" key="3">
    <source>
        <dbReference type="PIRSR" id="PIRSR006614-1"/>
    </source>
</evidence>
<dbReference type="NCBIfam" id="TIGR00160">
    <property type="entry name" value="MGSA"/>
    <property type="match status" value="1"/>
</dbReference>
<evidence type="ECO:0000259" key="4">
    <source>
        <dbReference type="PROSITE" id="PS51855"/>
    </source>
</evidence>
<comment type="similarity">
    <text evidence="1 2">Belongs to the methylglyoxal synthase family.</text>
</comment>
<feature type="domain" description="MGS-like" evidence="4">
    <location>
        <begin position="4"/>
        <end position="151"/>
    </location>
</feature>
<dbReference type="GO" id="GO:0005829">
    <property type="term" value="C:cytosol"/>
    <property type="evidence" value="ECO:0007669"/>
    <property type="project" value="TreeGrafter"/>
</dbReference>
<dbReference type="PANTHER" id="PTHR30492">
    <property type="entry name" value="METHYLGLYOXAL SYNTHASE"/>
    <property type="match status" value="1"/>
</dbReference>
<dbReference type="SMART" id="SM00851">
    <property type="entry name" value="MGS"/>
    <property type="match status" value="1"/>
</dbReference>
<dbReference type="HAMAP" id="MF_00549">
    <property type="entry name" value="Methylglyoxal_synth"/>
    <property type="match status" value="1"/>
</dbReference>
<dbReference type="CDD" id="cd01422">
    <property type="entry name" value="MGS"/>
    <property type="match status" value="1"/>
</dbReference>
<dbReference type="AlphaFoldDB" id="A0A383U0M6"/>
<dbReference type="InterPro" id="IPR036914">
    <property type="entry name" value="MGS-like_dom_sf"/>
</dbReference>
<evidence type="ECO:0000256" key="2">
    <source>
        <dbReference type="HAMAP-Rule" id="MF_00549"/>
    </source>
</evidence>
<dbReference type="InterPro" id="IPR004363">
    <property type="entry name" value="Methylgl_synth"/>
</dbReference>
<dbReference type="Gene3D" id="3.40.50.1380">
    <property type="entry name" value="Methylglyoxal synthase-like domain"/>
    <property type="match status" value="1"/>
</dbReference>
<feature type="binding site" evidence="2">
    <location>
        <position position="17"/>
    </location>
    <ligand>
        <name>substrate</name>
    </ligand>
</feature>
<evidence type="ECO:0000313" key="5">
    <source>
        <dbReference type="EMBL" id="SZD73060.1"/>
    </source>
</evidence>
<name>A0A383U0M6_9FLAO</name>
<feature type="binding site" evidence="2">
    <location>
        <position position="21"/>
    </location>
    <ligand>
        <name>substrate</name>
    </ligand>
</feature>
<gene>
    <name evidence="2 5" type="primary">mgsA</name>
    <name evidence="5" type="ORF">SAMEA104719789_01139</name>
</gene>
<proteinExistence type="inferred from homology"/>
<dbReference type="GO" id="GO:0019242">
    <property type="term" value="P:methylglyoxal biosynthetic process"/>
    <property type="evidence" value="ECO:0007669"/>
    <property type="project" value="UniProtKB-UniRule"/>
</dbReference>
<dbReference type="InterPro" id="IPR018148">
    <property type="entry name" value="Methylglyoxal_synth_AS"/>
</dbReference>
<keyword evidence="2 5" id="KW-0456">Lyase</keyword>
<feature type="binding site" evidence="2">
    <location>
        <begin position="63"/>
        <end position="64"/>
    </location>
    <ligand>
        <name>substrate</name>
    </ligand>
</feature>
<dbReference type="GO" id="GO:0008929">
    <property type="term" value="F:methylglyoxal synthase activity"/>
    <property type="evidence" value="ECO:0007669"/>
    <property type="project" value="UniProtKB-UniRule"/>
</dbReference>
<protein>
    <recommendedName>
        <fullName evidence="2">Methylglyoxal synthase</fullName>
        <shortName evidence="2">MGS</shortName>
        <ecNumber evidence="2">4.2.3.3</ecNumber>
    </recommendedName>
</protein>
<reference evidence="5 6" key="1">
    <citation type="submission" date="2018-09" db="EMBL/GenBank/DDBJ databases">
        <authorList>
            <consortium name="Pathogen Informatics"/>
        </authorList>
    </citation>
    <scope>NUCLEOTIDE SEQUENCE [LARGE SCALE GENOMIC DNA]</scope>
    <source>
        <strain evidence="5 6">OH-22767</strain>
    </source>
</reference>
<dbReference type="RefSeq" id="WP_165846431.1">
    <property type="nucleotide sequence ID" value="NZ_UNSC01000004.1"/>
</dbReference>
<comment type="function">
    <text evidence="2">Catalyzes the formation of methylglyoxal from dihydroxyacetone phosphate.</text>
</comment>
<dbReference type="Proteomes" id="UP000262142">
    <property type="component" value="Unassembled WGS sequence"/>
</dbReference>
<feature type="binding site" evidence="2">
    <location>
        <position position="96"/>
    </location>
    <ligand>
        <name>substrate</name>
    </ligand>
</feature>
<comment type="catalytic activity">
    <reaction evidence="2">
        <text>dihydroxyacetone phosphate = methylglyoxal + phosphate</text>
        <dbReference type="Rhea" id="RHEA:17937"/>
        <dbReference type="ChEBI" id="CHEBI:17158"/>
        <dbReference type="ChEBI" id="CHEBI:43474"/>
        <dbReference type="ChEBI" id="CHEBI:57642"/>
        <dbReference type="EC" id="4.2.3.3"/>
    </reaction>
</comment>
<dbReference type="EC" id="4.2.3.3" evidence="2"/>
<organism evidence="5 6">
    <name type="scientific">Candidatus Ornithobacterium hominis</name>
    <dbReference type="NCBI Taxonomy" id="2497989"/>
    <lineage>
        <taxon>Bacteria</taxon>
        <taxon>Pseudomonadati</taxon>
        <taxon>Bacteroidota</taxon>
        <taxon>Flavobacteriia</taxon>
        <taxon>Flavobacteriales</taxon>
        <taxon>Weeksellaceae</taxon>
        <taxon>Ornithobacterium</taxon>
    </lineage>
</organism>
<dbReference type="PROSITE" id="PS01335">
    <property type="entry name" value="METHYLGLYOXAL_SYNTH"/>
    <property type="match status" value="1"/>
</dbReference>
<evidence type="ECO:0000313" key="6">
    <source>
        <dbReference type="Proteomes" id="UP000262142"/>
    </source>
</evidence>
<keyword evidence="6" id="KW-1185">Reference proteome</keyword>
<feature type="active site" description="Proton donor/acceptor" evidence="2 3">
    <location>
        <position position="69"/>
    </location>
</feature>
<dbReference type="PIRSF" id="PIRSF006614">
    <property type="entry name" value="Methylglyox_syn"/>
    <property type="match status" value="1"/>
</dbReference>
<dbReference type="SUPFAM" id="SSF52335">
    <property type="entry name" value="Methylglyoxal synthase-like"/>
    <property type="match status" value="1"/>
</dbReference>
<dbReference type="InterPro" id="IPR011607">
    <property type="entry name" value="MGS-like_dom"/>
</dbReference>
<evidence type="ECO:0000256" key="1">
    <source>
        <dbReference type="ARBA" id="ARBA00006287"/>
    </source>
</evidence>
<dbReference type="PROSITE" id="PS51855">
    <property type="entry name" value="MGS"/>
    <property type="match status" value="1"/>
</dbReference>
<dbReference type="EMBL" id="UNSC01000004">
    <property type="protein sequence ID" value="SZD73060.1"/>
    <property type="molecule type" value="Genomic_DNA"/>
</dbReference>
<dbReference type="PANTHER" id="PTHR30492:SF0">
    <property type="entry name" value="METHYLGLYOXAL SYNTHASE"/>
    <property type="match status" value="1"/>
</dbReference>
<sequence>MNYRNIPVKKNIALVAHDHKKDDLIAWIQEHEEELKKHHLIATQTTGKKIEEKLGVGVQKVMSGPLGGDQQLGAMIAAGEIHVIIFFWDPMEAQPHDSDVKALLRLGVVWNVPMACCPATADFILKSPYMKEEYQAMQADYNTYLNRKIKD</sequence>
<dbReference type="Pfam" id="PF02142">
    <property type="entry name" value="MGS"/>
    <property type="match status" value="1"/>
</dbReference>
<comment type="caution">
    <text evidence="2">Lacks conserved residue(s) required for the propagation of feature annotation.</text>
</comment>
<dbReference type="NCBIfam" id="NF003559">
    <property type="entry name" value="PRK05234.1"/>
    <property type="match status" value="1"/>
</dbReference>